<dbReference type="AlphaFoldDB" id="A0A7I7XAH3"/>
<dbReference type="SUPFAM" id="SSF54427">
    <property type="entry name" value="NTF2-like"/>
    <property type="match status" value="1"/>
</dbReference>
<proteinExistence type="predicted"/>
<evidence type="ECO:0000313" key="1">
    <source>
        <dbReference type="EMBL" id="BBZ26656.1"/>
    </source>
</evidence>
<accession>A0A7I7XAH3</accession>
<dbReference type="InterPro" id="IPR032710">
    <property type="entry name" value="NTF2-like_dom_sf"/>
</dbReference>
<dbReference type="RefSeq" id="WP_163733229.1">
    <property type="nucleotide sequence ID" value="NZ_AP022610.1"/>
</dbReference>
<name>A0A7I7XAH3_9MYCO</name>
<dbReference type="EMBL" id="AP022610">
    <property type="protein sequence ID" value="BBZ26656.1"/>
    <property type="molecule type" value="Genomic_DNA"/>
</dbReference>
<gene>
    <name evidence="1" type="ORF">MMAD_09510</name>
</gene>
<evidence type="ECO:0000313" key="2">
    <source>
        <dbReference type="Proteomes" id="UP000466517"/>
    </source>
</evidence>
<keyword evidence="2" id="KW-1185">Reference proteome</keyword>
<reference evidence="1 2" key="1">
    <citation type="journal article" date="2019" name="Emerg. Microbes Infect.">
        <title>Comprehensive subspecies identification of 175 nontuberculous mycobacteria species based on 7547 genomic profiles.</title>
        <authorList>
            <person name="Matsumoto Y."/>
            <person name="Kinjo T."/>
            <person name="Motooka D."/>
            <person name="Nabeya D."/>
            <person name="Jung N."/>
            <person name="Uechi K."/>
            <person name="Horii T."/>
            <person name="Iida T."/>
            <person name="Fujita J."/>
            <person name="Nakamura S."/>
        </authorList>
    </citation>
    <scope>NUCLEOTIDE SEQUENCE [LARGE SCALE GENOMIC DNA]</scope>
    <source>
        <strain evidence="1 2">JCM 13574</strain>
    </source>
</reference>
<protein>
    <submittedName>
        <fullName evidence="1">Uncharacterized protein</fullName>
    </submittedName>
</protein>
<dbReference type="KEGG" id="mmag:MMAD_09510"/>
<dbReference type="Proteomes" id="UP000466517">
    <property type="component" value="Chromosome"/>
</dbReference>
<organism evidence="1 2">
    <name type="scientific">Mycolicibacterium madagascariense</name>
    <dbReference type="NCBI Taxonomy" id="212765"/>
    <lineage>
        <taxon>Bacteria</taxon>
        <taxon>Bacillati</taxon>
        <taxon>Actinomycetota</taxon>
        <taxon>Actinomycetes</taxon>
        <taxon>Mycobacteriales</taxon>
        <taxon>Mycobacteriaceae</taxon>
        <taxon>Mycolicibacterium</taxon>
    </lineage>
</organism>
<sequence length="158" mass="17496">MVPDTGMRRARWSSRRLTLAACVVAMLSVGAFTVPNLHTQVLVSGVAVPDASIGTSDEDQIRIVLQAISDAYNRKDVRAAQDSLCARSRSQWSPQLERVWMAYRLRHGAMEFTIRSVEVTGVVARVTGTQTYFNDVVPQKFTAEMGRSPSGWRMCSST</sequence>